<feature type="compositionally biased region" description="Basic and acidic residues" evidence="1">
    <location>
        <begin position="286"/>
        <end position="298"/>
    </location>
</feature>
<feature type="region of interest" description="Disordered" evidence="1">
    <location>
        <begin position="198"/>
        <end position="230"/>
    </location>
</feature>
<feature type="region of interest" description="Disordered" evidence="1">
    <location>
        <begin position="524"/>
        <end position="680"/>
    </location>
</feature>
<feature type="compositionally biased region" description="Basic and acidic residues" evidence="1">
    <location>
        <begin position="160"/>
        <end position="170"/>
    </location>
</feature>
<organism evidence="2 3">
    <name type="scientific">Carpinus fangiana</name>
    <dbReference type="NCBI Taxonomy" id="176857"/>
    <lineage>
        <taxon>Eukaryota</taxon>
        <taxon>Viridiplantae</taxon>
        <taxon>Streptophyta</taxon>
        <taxon>Embryophyta</taxon>
        <taxon>Tracheophyta</taxon>
        <taxon>Spermatophyta</taxon>
        <taxon>Magnoliopsida</taxon>
        <taxon>eudicotyledons</taxon>
        <taxon>Gunneridae</taxon>
        <taxon>Pentapetalae</taxon>
        <taxon>rosids</taxon>
        <taxon>fabids</taxon>
        <taxon>Fagales</taxon>
        <taxon>Betulaceae</taxon>
        <taxon>Carpinus</taxon>
    </lineage>
</organism>
<feature type="compositionally biased region" description="Basic residues" evidence="1">
    <location>
        <begin position="586"/>
        <end position="609"/>
    </location>
</feature>
<gene>
    <name evidence="2" type="ORF">FH972_023759</name>
</gene>
<feature type="region of interest" description="Disordered" evidence="1">
    <location>
        <begin position="158"/>
        <end position="182"/>
    </location>
</feature>
<comment type="caution">
    <text evidence="2">The sequence shown here is derived from an EMBL/GenBank/DDBJ whole genome shotgun (WGS) entry which is preliminary data.</text>
</comment>
<reference evidence="2 3" key="1">
    <citation type="submission" date="2019-06" db="EMBL/GenBank/DDBJ databases">
        <title>A chromosomal-level reference genome of Carpinus fangiana (Coryloideae, Betulaceae).</title>
        <authorList>
            <person name="Yang X."/>
            <person name="Wang Z."/>
            <person name="Zhang L."/>
            <person name="Hao G."/>
            <person name="Liu J."/>
            <person name="Yang Y."/>
        </authorList>
    </citation>
    <scope>NUCLEOTIDE SEQUENCE [LARGE SCALE GENOMIC DNA]</scope>
    <source>
        <strain evidence="2">Cfa_2016G</strain>
        <tissue evidence="2">Leaf</tissue>
    </source>
</reference>
<feature type="compositionally biased region" description="Low complexity" evidence="1">
    <location>
        <begin position="122"/>
        <end position="133"/>
    </location>
</feature>
<dbReference type="Proteomes" id="UP000327013">
    <property type="component" value="Unassembled WGS sequence"/>
</dbReference>
<feature type="compositionally biased region" description="Polar residues" evidence="1">
    <location>
        <begin position="248"/>
        <end position="257"/>
    </location>
</feature>
<keyword evidence="3" id="KW-1185">Reference proteome</keyword>
<feature type="compositionally biased region" description="Acidic residues" evidence="1">
    <location>
        <begin position="332"/>
        <end position="341"/>
    </location>
</feature>
<feature type="compositionally biased region" description="Polar residues" evidence="1">
    <location>
        <begin position="1"/>
        <end position="11"/>
    </location>
</feature>
<accession>A0A5N6KW50</accession>
<feature type="compositionally biased region" description="Basic and acidic residues" evidence="1">
    <location>
        <begin position="356"/>
        <end position="368"/>
    </location>
</feature>
<feature type="region of interest" description="Disordered" evidence="1">
    <location>
        <begin position="99"/>
        <end position="133"/>
    </location>
</feature>
<feature type="compositionally biased region" description="Acidic residues" evidence="1">
    <location>
        <begin position="369"/>
        <end position="422"/>
    </location>
</feature>
<sequence length="826" mass="91723">MSWTASFSSMTHHSDPHTVHNLHAHSVSPNMPAISEDEVIAEADEPSEKYFVKSTPHQAVRRESLLTTALHTDSESHDESVPHGFRRFDRMASRSSTCSTWSVHTDLTSDDGRSRSPVPKHSAGSSPIRSSGSGFFKRPDLSFFRNMVKDHTADAVPDAVKAESQPKADPPKSVSESSEPAVESVLGRKRCISFRCGASKAAAKPPTPEDKPADTVIPPTETETKPGPPKRVCSLRFECPTRISVCSKTSQINSSVVETKPARRHSPPPLNLAEPLSPASTRRSHRDSDSTIKNESPKSIRSRPALTRGRSLTKEYSDITPSDATKFHEFASSDDDPEDWVQEQTVHRSRLTVNDTLKKENEIRHLGEEVDEEEALDEEEADDMDDDEDDMFSDDEVSDGGFQTDDEEGFAESDDESDDGSDYEWWAPRRSRAKSPAVGTMLPVHAGRPTHRRKVSEDANISDSSAVSPGEFTKPSRGGRKATLPLPIRPATPELPDSTDFVCGTLDEDRPLEEAYVSCMEQRRLAKHRAVPQDIDPTFPTSDHEDDSDNDDRALPAADESDHPFMQGGFENLHGDTLGRKASLILHKKRSPPRSPKRLKSPAPMKRKGSPTPVKQRKPSPAPVSIKGRRPSPAPISRRSPTPPRGRSPTPHLLFDHSPRRGRSPAPTMRLFSPPPSRRGSITDGLDMPATMILGTAFLATRPQLTHTASLPRTANPFIRQLPSTRKASRKIGHVEVADVVGSEDEGEPTERDEPYSRGAIDIKQGLERKRLRRRQKFHEKYLKKEERKMQRGEKAKRPQPGKGAQRMRQIGIECSIYRGKRVESL</sequence>
<proteinExistence type="predicted"/>
<evidence type="ECO:0000256" key="1">
    <source>
        <dbReference type="SAM" id="MobiDB-lite"/>
    </source>
</evidence>
<feature type="region of interest" description="Disordered" evidence="1">
    <location>
        <begin position="741"/>
        <end position="812"/>
    </location>
</feature>
<name>A0A5N6KW50_9ROSI</name>
<protein>
    <submittedName>
        <fullName evidence="2">Uncharacterized protein</fullName>
    </submittedName>
</protein>
<feature type="compositionally biased region" description="Basic and acidic residues" evidence="1">
    <location>
        <begin position="779"/>
        <end position="797"/>
    </location>
</feature>
<dbReference type="EMBL" id="VIBQ01000014">
    <property type="protein sequence ID" value="KAB8349744.1"/>
    <property type="molecule type" value="Genomic_DNA"/>
</dbReference>
<dbReference type="AlphaFoldDB" id="A0A5N6KW50"/>
<feature type="compositionally biased region" description="Low complexity" evidence="1">
    <location>
        <begin position="171"/>
        <end position="182"/>
    </location>
</feature>
<feature type="region of interest" description="Disordered" evidence="1">
    <location>
        <begin position="1"/>
        <end position="29"/>
    </location>
</feature>
<feature type="region of interest" description="Disordered" evidence="1">
    <location>
        <begin position="248"/>
        <end position="501"/>
    </location>
</feature>
<dbReference type="Pfam" id="PF10446">
    <property type="entry name" value="DUF2457"/>
    <property type="match status" value="1"/>
</dbReference>
<dbReference type="OrthoDB" id="2011769at2759"/>
<evidence type="ECO:0000313" key="2">
    <source>
        <dbReference type="EMBL" id="KAB8349744.1"/>
    </source>
</evidence>
<dbReference type="InterPro" id="IPR018853">
    <property type="entry name" value="DUF2457"/>
</dbReference>
<evidence type="ECO:0000313" key="3">
    <source>
        <dbReference type="Proteomes" id="UP000327013"/>
    </source>
</evidence>